<evidence type="ECO:0000313" key="2">
    <source>
        <dbReference type="EMBL" id="MBC8752745.1"/>
    </source>
</evidence>
<sequence length="76" mass="8548">MFLMLNPSAPNASCDDPTIRRCRSRTSQGRKRQHATLSGQIILWKAAIQRLSVARDPSRPIDMPATKCGRQFPLNL</sequence>
<name>A0ABR7Q2G1_9BURK</name>
<feature type="compositionally biased region" description="Basic residues" evidence="1">
    <location>
        <begin position="20"/>
        <end position="34"/>
    </location>
</feature>
<gene>
    <name evidence="2" type="ORF">F6X42_42290</name>
</gene>
<comment type="caution">
    <text evidence="2">The sequence shown here is derived from an EMBL/GenBank/DDBJ whole genome shotgun (WGS) entry which is preliminary data.</text>
</comment>
<proteinExistence type="predicted"/>
<reference evidence="2 3" key="1">
    <citation type="submission" date="2019-09" db="EMBL/GenBank/DDBJ databases">
        <title>Paraburkholderia podalyriae sp. nov., A South African Podalyria-associated rhizobium.</title>
        <authorList>
            <person name="Mavima L."/>
            <person name="Beukes C.W."/>
            <person name="Palmer M."/>
            <person name="De Meyer S.E."/>
            <person name="James E.K."/>
            <person name="Maluk M."/>
            <person name="Avontuur J.R."/>
            <person name="Chan W.Y."/>
            <person name="Venter S.N."/>
            <person name="Steenkamp E.T."/>
        </authorList>
    </citation>
    <scope>NUCLEOTIDE SEQUENCE [LARGE SCALE GENOMIC DNA]</scope>
    <source>
        <strain evidence="2 3">WC7.3b</strain>
    </source>
</reference>
<dbReference type="InterPro" id="IPR012441">
    <property type="entry name" value="DUF1643"/>
</dbReference>
<dbReference type="RefSeq" id="WP_376776527.1">
    <property type="nucleotide sequence ID" value="NZ_VZQQ01000144.1"/>
</dbReference>
<accession>A0ABR7Q2G1</accession>
<dbReference type="EMBL" id="VZQQ01000144">
    <property type="protein sequence ID" value="MBC8752745.1"/>
    <property type="molecule type" value="Genomic_DNA"/>
</dbReference>
<evidence type="ECO:0000256" key="1">
    <source>
        <dbReference type="SAM" id="MobiDB-lite"/>
    </source>
</evidence>
<dbReference type="Pfam" id="PF07799">
    <property type="entry name" value="DUF1643"/>
    <property type="match status" value="1"/>
</dbReference>
<dbReference type="Proteomes" id="UP000736373">
    <property type="component" value="Unassembled WGS sequence"/>
</dbReference>
<feature type="region of interest" description="Disordered" evidence="1">
    <location>
        <begin position="1"/>
        <end position="34"/>
    </location>
</feature>
<evidence type="ECO:0000313" key="3">
    <source>
        <dbReference type="Proteomes" id="UP000736373"/>
    </source>
</evidence>
<organism evidence="2 3">
    <name type="scientific">Paraburkholderia podalyriae</name>
    <dbReference type="NCBI Taxonomy" id="1938811"/>
    <lineage>
        <taxon>Bacteria</taxon>
        <taxon>Pseudomonadati</taxon>
        <taxon>Pseudomonadota</taxon>
        <taxon>Betaproteobacteria</taxon>
        <taxon>Burkholderiales</taxon>
        <taxon>Burkholderiaceae</taxon>
        <taxon>Paraburkholderia</taxon>
    </lineage>
</organism>
<keyword evidence="3" id="KW-1185">Reference proteome</keyword>
<protein>
    <submittedName>
        <fullName evidence="2">DUF1643 domain-containing protein</fullName>
    </submittedName>
</protein>